<keyword evidence="1" id="KW-0812">Transmembrane</keyword>
<dbReference type="EMBL" id="RXOC01000013">
    <property type="protein sequence ID" value="RXF68000.1"/>
    <property type="molecule type" value="Genomic_DNA"/>
</dbReference>
<comment type="caution">
    <text evidence="2">The sequence shown here is derived from an EMBL/GenBank/DDBJ whole genome shotgun (WGS) entry which is preliminary data.</text>
</comment>
<dbReference type="Proteomes" id="UP000290848">
    <property type="component" value="Unassembled WGS sequence"/>
</dbReference>
<evidence type="ECO:0000313" key="2">
    <source>
        <dbReference type="EMBL" id="RXF68000.1"/>
    </source>
</evidence>
<keyword evidence="1" id="KW-0472">Membrane</keyword>
<sequence length="61" mass="7072">MVKKVLLNVIYNLAIIILIFCLFWSINRSFYMLSAAVVFLIALIAFLKIRLIKEVKKAGRK</sequence>
<dbReference type="Pfam" id="PF19885">
    <property type="entry name" value="DUF6358"/>
    <property type="match status" value="1"/>
</dbReference>
<dbReference type="InterPro" id="IPR045938">
    <property type="entry name" value="DUF6358"/>
</dbReference>
<organism evidence="2 3">
    <name type="scientific">Arcticibacter tournemirensis</name>
    <dbReference type="NCBI Taxonomy" id="699437"/>
    <lineage>
        <taxon>Bacteria</taxon>
        <taxon>Pseudomonadati</taxon>
        <taxon>Bacteroidota</taxon>
        <taxon>Sphingobacteriia</taxon>
        <taxon>Sphingobacteriales</taxon>
        <taxon>Sphingobacteriaceae</taxon>
        <taxon>Arcticibacter</taxon>
    </lineage>
</organism>
<dbReference type="AlphaFoldDB" id="A0A4Q0M4U6"/>
<protein>
    <submittedName>
        <fullName evidence="2">Uncharacterized protein</fullName>
    </submittedName>
</protein>
<dbReference type="RefSeq" id="WP_394366870.1">
    <property type="nucleotide sequence ID" value="NZ_RXOC01000013.1"/>
</dbReference>
<keyword evidence="1" id="KW-1133">Transmembrane helix</keyword>
<proteinExistence type="predicted"/>
<feature type="transmembrane region" description="Helical" evidence="1">
    <location>
        <begin position="32"/>
        <end position="51"/>
    </location>
</feature>
<feature type="transmembrane region" description="Helical" evidence="1">
    <location>
        <begin position="5"/>
        <end position="26"/>
    </location>
</feature>
<name>A0A4Q0M4U6_9SPHI</name>
<accession>A0A4Q0M4U6</accession>
<reference evidence="2 3" key="1">
    <citation type="submission" date="2018-12" db="EMBL/GenBank/DDBJ databases">
        <title>The Draft Genome Sequence of the Soil Bacterium Pedobacter tournemirensis R1.</title>
        <authorList>
            <person name="He J."/>
        </authorList>
    </citation>
    <scope>NUCLEOTIDE SEQUENCE [LARGE SCALE GENOMIC DNA]</scope>
    <source>
        <strain evidence="2 3">R1</strain>
    </source>
</reference>
<evidence type="ECO:0000313" key="3">
    <source>
        <dbReference type="Proteomes" id="UP000290848"/>
    </source>
</evidence>
<gene>
    <name evidence="2" type="ORF">EKH83_17155</name>
</gene>
<evidence type="ECO:0000256" key="1">
    <source>
        <dbReference type="SAM" id="Phobius"/>
    </source>
</evidence>